<proteinExistence type="inferred from homology"/>
<protein>
    <submittedName>
        <fullName evidence="8">Glycerol-3-phosphate dehydrogenase</fullName>
        <ecNumber evidence="8">1.1.5.3</ecNumber>
    </submittedName>
</protein>
<dbReference type="PROSITE" id="PS00978">
    <property type="entry name" value="FAD_G3PDH_2"/>
    <property type="match status" value="1"/>
</dbReference>
<dbReference type="Gene3D" id="3.50.50.60">
    <property type="entry name" value="FAD/NAD(P)-binding domain"/>
    <property type="match status" value="1"/>
</dbReference>
<dbReference type="InterPro" id="IPR031656">
    <property type="entry name" value="DAO_C"/>
</dbReference>
<feature type="domain" description="FAD dependent oxidoreductase" evidence="6">
    <location>
        <begin position="15"/>
        <end position="379"/>
    </location>
</feature>
<dbReference type="InterPro" id="IPR038299">
    <property type="entry name" value="DAO_C_sf"/>
</dbReference>
<dbReference type="PANTHER" id="PTHR11985">
    <property type="entry name" value="GLYCEROL-3-PHOSPHATE DEHYDROGENASE"/>
    <property type="match status" value="1"/>
</dbReference>
<name>A0A6J4R518_9ACTN</name>
<comment type="similarity">
    <text evidence="2">Belongs to the FAD-dependent glycerol-3-phosphate dehydrogenase family.</text>
</comment>
<dbReference type="PANTHER" id="PTHR11985:SF15">
    <property type="entry name" value="GLYCEROL-3-PHOSPHATE DEHYDROGENASE, MITOCHONDRIAL"/>
    <property type="match status" value="1"/>
</dbReference>
<keyword evidence="5 8" id="KW-0560">Oxidoreductase</keyword>
<evidence type="ECO:0000256" key="3">
    <source>
        <dbReference type="ARBA" id="ARBA00022630"/>
    </source>
</evidence>
<dbReference type="Pfam" id="PF01266">
    <property type="entry name" value="DAO"/>
    <property type="match status" value="1"/>
</dbReference>
<evidence type="ECO:0000259" key="7">
    <source>
        <dbReference type="Pfam" id="PF16901"/>
    </source>
</evidence>
<dbReference type="PRINTS" id="PR01001">
    <property type="entry name" value="FADG3PDH"/>
</dbReference>
<evidence type="ECO:0000313" key="8">
    <source>
        <dbReference type="EMBL" id="CAA9460348.1"/>
    </source>
</evidence>
<evidence type="ECO:0000259" key="6">
    <source>
        <dbReference type="Pfam" id="PF01266"/>
    </source>
</evidence>
<accession>A0A6J4R518</accession>
<sequence>MNRRIPQDIEIYPFDLIIVGAGINGAGIARDAAMRGLKVLLLDKGDVASGTTSWSTRLIHGGLRYLEYYELYLVHESLSEREKLLKIAPHLVRPLPFIIPVYDYSKRGTMLVRLGMIGYDFLSWSKSLDRHKMLSREEVLERVPGLEPEGLLGAAMYYDGQVEYAERLAVENAVSAREHGAVVLTYAGVDRLIVEDGSVVSVEFTDLLGGGKHTVRAPVTVNVAGPWVDEVLRRMDFAEERMIGGTKGSHLVVDPFPGAPAGEALYAEAKEDGRPYFIVPWNGRYLIGTTDLRYEGDLDEVVASEEEIDYLINETNTVIPTANLTREKVLFTYSGIRPLPYEPEGAEGGVTRGHLVYDHAGHDPRIDGLVSIIGGKLTTYRNLARETVNEVYEKLGRKAPECRTGESPLPGGAAPDFDEFTANFKLTSGLAEELAVRLLRLYGARAPEVLAEAGEDHSLRVPLGPSATVETGIIGAEILYAFRRELAEKLGDVLLRRSMVGMGPRVGLDVDEAAARVAVKHLGWSQERADREVREFRDYVRRYKPRDLREGELTKA</sequence>
<dbReference type="GO" id="GO:0046168">
    <property type="term" value="P:glycerol-3-phosphate catabolic process"/>
    <property type="evidence" value="ECO:0007669"/>
    <property type="project" value="TreeGrafter"/>
</dbReference>
<dbReference type="EMBL" id="CADCVG010000095">
    <property type="protein sequence ID" value="CAA9460348.1"/>
    <property type="molecule type" value="Genomic_DNA"/>
</dbReference>
<dbReference type="InterPro" id="IPR000447">
    <property type="entry name" value="G3P_DH_FAD-dep"/>
</dbReference>
<organism evidence="8">
    <name type="scientific">uncultured Rubrobacteraceae bacterium</name>
    <dbReference type="NCBI Taxonomy" id="349277"/>
    <lineage>
        <taxon>Bacteria</taxon>
        <taxon>Bacillati</taxon>
        <taxon>Actinomycetota</taxon>
        <taxon>Rubrobacteria</taxon>
        <taxon>Rubrobacterales</taxon>
        <taxon>Rubrobacteraceae</taxon>
        <taxon>environmental samples</taxon>
    </lineage>
</organism>
<dbReference type="NCBIfam" id="NF009906">
    <property type="entry name" value="PRK13369.1"/>
    <property type="match status" value="1"/>
</dbReference>
<dbReference type="GO" id="GO:0004368">
    <property type="term" value="F:glycerol-3-phosphate dehydrogenase (quinone) activity"/>
    <property type="evidence" value="ECO:0007669"/>
    <property type="project" value="UniProtKB-EC"/>
</dbReference>
<dbReference type="Gene3D" id="3.30.9.10">
    <property type="entry name" value="D-Amino Acid Oxidase, subunit A, domain 2"/>
    <property type="match status" value="1"/>
</dbReference>
<dbReference type="EC" id="1.1.5.3" evidence="8"/>
<keyword evidence="3" id="KW-0285">Flavoprotein</keyword>
<evidence type="ECO:0000256" key="5">
    <source>
        <dbReference type="ARBA" id="ARBA00023002"/>
    </source>
</evidence>
<dbReference type="Pfam" id="PF16901">
    <property type="entry name" value="DAO_C"/>
    <property type="match status" value="1"/>
</dbReference>
<keyword evidence="4" id="KW-0274">FAD</keyword>
<comment type="cofactor">
    <cofactor evidence="1">
        <name>FAD</name>
        <dbReference type="ChEBI" id="CHEBI:57692"/>
    </cofactor>
</comment>
<dbReference type="InterPro" id="IPR006076">
    <property type="entry name" value="FAD-dep_OxRdtase"/>
</dbReference>
<dbReference type="SUPFAM" id="SSF51905">
    <property type="entry name" value="FAD/NAD(P)-binding domain"/>
    <property type="match status" value="1"/>
</dbReference>
<evidence type="ECO:0000256" key="2">
    <source>
        <dbReference type="ARBA" id="ARBA00007330"/>
    </source>
</evidence>
<evidence type="ECO:0000256" key="4">
    <source>
        <dbReference type="ARBA" id="ARBA00022827"/>
    </source>
</evidence>
<feature type="domain" description="Alpha-glycerophosphate oxidase C-terminal" evidence="7">
    <location>
        <begin position="402"/>
        <end position="528"/>
    </location>
</feature>
<evidence type="ECO:0000256" key="1">
    <source>
        <dbReference type="ARBA" id="ARBA00001974"/>
    </source>
</evidence>
<dbReference type="Gene3D" id="1.10.8.870">
    <property type="entry name" value="Alpha-glycerophosphate oxidase, cap domain"/>
    <property type="match status" value="1"/>
</dbReference>
<dbReference type="AlphaFoldDB" id="A0A6J4R518"/>
<dbReference type="InterPro" id="IPR036188">
    <property type="entry name" value="FAD/NAD-bd_sf"/>
</dbReference>
<dbReference type="NCBIfam" id="NF008899">
    <property type="entry name" value="PRK12266.1"/>
    <property type="match status" value="1"/>
</dbReference>
<gene>
    <name evidence="8" type="ORF">AVDCRST_MAG14-2333</name>
</gene>
<reference evidence="8" key="1">
    <citation type="submission" date="2020-02" db="EMBL/GenBank/DDBJ databases">
        <authorList>
            <person name="Meier V. D."/>
        </authorList>
    </citation>
    <scope>NUCLEOTIDE SEQUENCE</scope>
    <source>
        <strain evidence="8">AVDCRST_MAG14</strain>
    </source>
</reference>